<dbReference type="EMBL" id="LUGH01001235">
    <property type="protein sequence ID" value="OBZ81393.1"/>
    <property type="molecule type" value="Genomic_DNA"/>
</dbReference>
<dbReference type="OrthoDB" id="2251127at2759"/>
<evidence type="ECO:0000313" key="2">
    <source>
        <dbReference type="EMBL" id="OBZ81393.1"/>
    </source>
</evidence>
<feature type="compositionally biased region" description="Low complexity" evidence="1">
    <location>
        <begin position="39"/>
        <end position="49"/>
    </location>
</feature>
<feature type="non-terminal residue" evidence="2">
    <location>
        <position position="1"/>
    </location>
</feature>
<name>A0A1C7MX48_9FUNG</name>
<organism evidence="2 3">
    <name type="scientific">Choanephora cucurbitarum</name>
    <dbReference type="NCBI Taxonomy" id="101091"/>
    <lineage>
        <taxon>Eukaryota</taxon>
        <taxon>Fungi</taxon>
        <taxon>Fungi incertae sedis</taxon>
        <taxon>Mucoromycota</taxon>
        <taxon>Mucoromycotina</taxon>
        <taxon>Mucoromycetes</taxon>
        <taxon>Mucorales</taxon>
        <taxon>Mucorineae</taxon>
        <taxon>Choanephoraceae</taxon>
        <taxon>Choanephoroideae</taxon>
        <taxon>Choanephora</taxon>
    </lineage>
</organism>
<keyword evidence="3" id="KW-1185">Reference proteome</keyword>
<protein>
    <submittedName>
        <fullName evidence="2">Uncharacterized protein</fullName>
    </submittedName>
</protein>
<gene>
    <name evidence="2" type="ORF">A0J61_10558</name>
</gene>
<dbReference type="Proteomes" id="UP000093000">
    <property type="component" value="Unassembled WGS sequence"/>
</dbReference>
<evidence type="ECO:0000256" key="1">
    <source>
        <dbReference type="SAM" id="MobiDB-lite"/>
    </source>
</evidence>
<comment type="caution">
    <text evidence="2">The sequence shown here is derived from an EMBL/GenBank/DDBJ whole genome shotgun (WGS) entry which is preliminary data.</text>
</comment>
<sequence length="139" mass="15587">TPSRPVNSSVLANNPPVQKQPLSEPDLPCLSDNDSILTSSPSGSPALSSKQLSHQKYYSPFSTGFDLSVTLQQRHQPKSNLLDLLNPTDHVKTTITPTSFRYFDDMMMSTSLYKTHQEPELDPIMIKIKQDWNSISYCT</sequence>
<evidence type="ECO:0000313" key="3">
    <source>
        <dbReference type="Proteomes" id="UP000093000"/>
    </source>
</evidence>
<accession>A0A1C7MX48</accession>
<dbReference type="AlphaFoldDB" id="A0A1C7MX48"/>
<reference evidence="2 3" key="1">
    <citation type="submission" date="2016-03" db="EMBL/GenBank/DDBJ databases">
        <title>Choanephora cucurbitarum.</title>
        <authorList>
            <person name="Min B."/>
            <person name="Park H."/>
            <person name="Park J.-H."/>
            <person name="Shin H.-D."/>
            <person name="Choi I.-G."/>
        </authorList>
    </citation>
    <scope>NUCLEOTIDE SEQUENCE [LARGE SCALE GENOMIC DNA]</scope>
    <source>
        <strain evidence="2 3">KUS-F28377</strain>
    </source>
</reference>
<dbReference type="InParanoid" id="A0A1C7MX48"/>
<proteinExistence type="predicted"/>
<feature type="compositionally biased region" description="Polar residues" evidence="1">
    <location>
        <begin position="1"/>
        <end position="21"/>
    </location>
</feature>
<feature type="region of interest" description="Disordered" evidence="1">
    <location>
        <begin position="1"/>
        <end position="51"/>
    </location>
</feature>